<evidence type="ECO:0000313" key="3">
    <source>
        <dbReference type="Proteomes" id="UP001189429"/>
    </source>
</evidence>
<feature type="region of interest" description="Disordered" evidence="1">
    <location>
        <begin position="1"/>
        <end position="22"/>
    </location>
</feature>
<feature type="region of interest" description="Disordered" evidence="1">
    <location>
        <begin position="103"/>
        <end position="127"/>
    </location>
</feature>
<dbReference type="Proteomes" id="UP001189429">
    <property type="component" value="Unassembled WGS sequence"/>
</dbReference>
<sequence>MLRVAPLDQGATGVEARSSQAVPPREEAVRALQEGGFPLGLLDQIDLQVQEARANGEDALATTLKKCMIQMHPDRNPGREEVVPIFKYLRRLRVEQNLFKRGRMEESSKKSVLSKLRKKQRRVSAEP</sequence>
<reference evidence="2" key="1">
    <citation type="submission" date="2023-10" db="EMBL/GenBank/DDBJ databases">
        <authorList>
            <person name="Chen Y."/>
            <person name="Shah S."/>
            <person name="Dougan E. K."/>
            <person name="Thang M."/>
            <person name="Chan C."/>
        </authorList>
    </citation>
    <scope>NUCLEOTIDE SEQUENCE [LARGE SCALE GENOMIC DNA]</scope>
</reference>
<feature type="compositionally biased region" description="Basic residues" evidence="1">
    <location>
        <begin position="115"/>
        <end position="127"/>
    </location>
</feature>
<name>A0ABN9SL08_9DINO</name>
<evidence type="ECO:0008006" key="4">
    <source>
        <dbReference type="Google" id="ProtNLM"/>
    </source>
</evidence>
<evidence type="ECO:0000256" key="1">
    <source>
        <dbReference type="SAM" id="MobiDB-lite"/>
    </source>
</evidence>
<protein>
    <recommendedName>
        <fullName evidence="4">J domain-containing protein</fullName>
    </recommendedName>
</protein>
<dbReference type="EMBL" id="CAUYUJ010011714">
    <property type="protein sequence ID" value="CAK0832454.1"/>
    <property type="molecule type" value="Genomic_DNA"/>
</dbReference>
<proteinExistence type="predicted"/>
<evidence type="ECO:0000313" key="2">
    <source>
        <dbReference type="EMBL" id="CAK0832454.1"/>
    </source>
</evidence>
<accession>A0ABN9SL08</accession>
<gene>
    <name evidence="2" type="ORF">PCOR1329_LOCUS30466</name>
</gene>
<organism evidence="2 3">
    <name type="scientific">Prorocentrum cordatum</name>
    <dbReference type="NCBI Taxonomy" id="2364126"/>
    <lineage>
        <taxon>Eukaryota</taxon>
        <taxon>Sar</taxon>
        <taxon>Alveolata</taxon>
        <taxon>Dinophyceae</taxon>
        <taxon>Prorocentrales</taxon>
        <taxon>Prorocentraceae</taxon>
        <taxon>Prorocentrum</taxon>
    </lineage>
</organism>
<comment type="caution">
    <text evidence="2">The sequence shown here is derived from an EMBL/GenBank/DDBJ whole genome shotgun (WGS) entry which is preliminary data.</text>
</comment>
<keyword evidence="3" id="KW-1185">Reference proteome</keyword>